<accession>A0A068S1A9</accession>
<dbReference type="AlphaFoldDB" id="A0A068S1A9"/>
<comment type="caution">
    <text evidence="1">The sequence shown here is derived from an EMBL/GenBank/DDBJ whole genome shotgun (WGS) entry which is preliminary data.</text>
</comment>
<evidence type="ECO:0000313" key="2">
    <source>
        <dbReference type="Proteomes" id="UP000027586"/>
    </source>
</evidence>
<reference evidence="1" key="1">
    <citation type="submission" date="2013-08" db="EMBL/GenBank/DDBJ databases">
        <title>Gene expansion shapes genome architecture in the human pathogen Lichtheimia corymbifera: an evolutionary genomics analysis in the ancient terrestrial Mucorales (Mucoromycotina).</title>
        <authorList>
            <person name="Schwartze V.U."/>
            <person name="Winter S."/>
            <person name="Shelest E."/>
            <person name="Marcet-Houben M."/>
            <person name="Horn F."/>
            <person name="Wehner S."/>
            <person name="Hoffmann K."/>
            <person name="Riege K."/>
            <person name="Sammeth M."/>
            <person name="Nowrousian M."/>
            <person name="Valiante V."/>
            <person name="Linde J."/>
            <person name="Jacobsen I.D."/>
            <person name="Marz M."/>
            <person name="Brakhage A.A."/>
            <person name="Gabaldon T."/>
            <person name="Bocker S."/>
            <person name="Voigt K."/>
        </authorList>
    </citation>
    <scope>NUCLEOTIDE SEQUENCE [LARGE SCALE GENOMIC DNA]</scope>
    <source>
        <strain evidence="1">FSU 9682</strain>
    </source>
</reference>
<evidence type="ECO:0000313" key="1">
    <source>
        <dbReference type="EMBL" id="CDH56173.1"/>
    </source>
</evidence>
<keyword evidence="2" id="KW-1185">Reference proteome</keyword>
<sequence>MLGVTSAIRFPNCARELEPGDATMIPSWLCEPSEVPPTWQVLSPSCLVPVSKQQATRPNTASITAPWRTWNEVPLTRTGSVVQFQEPYRPEHLQWLP</sequence>
<organism evidence="1 2">
    <name type="scientific">Lichtheimia corymbifera JMRC:FSU:9682</name>
    <dbReference type="NCBI Taxonomy" id="1263082"/>
    <lineage>
        <taxon>Eukaryota</taxon>
        <taxon>Fungi</taxon>
        <taxon>Fungi incertae sedis</taxon>
        <taxon>Mucoromycota</taxon>
        <taxon>Mucoromycotina</taxon>
        <taxon>Mucoromycetes</taxon>
        <taxon>Mucorales</taxon>
        <taxon>Lichtheimiaceae</taxon>
        <taxon>Lichtheimia</taxon>
    </lineage>
</organism>
<dbReference type="Proteomes" id="UP000027586">
    <property type="component" value="Unassembled WGS sequence"/>
</dbReference>
<dbReference type="EMBL" id="CBTN010000035">
    <property type="protein sequence ID" value="CDH56173.1"/>
    <property type="molecule type" value="Genomic_DNA"/>
</dbReference>
<protein>
    <submittedName>
        <fullName evidence="1">Uncharacterized protein</fullName>
    </submittedName>
</protein>
<proteinExistence type="predicted"/>
<dbReference type="VEuPathDB" id="FungiDB:LCOR_07255.1"/>
<name>A0A068S1A9_9FUNG</name>
<gene>
    <name evidence="1" type="ORF">LCOR_07255.1</name>
</gene>